<dbReference type="PANTHER" id="PTHR30406:SF8">
    <property type="entry name" value="SULFATE TRANSPORT SYSTEM PERMEASE PROTEIN CYST"/>
    <property type="match status" value="1"/>
</dbReference>
<comment type="subunit">
    <text evidence="2">The complex is composed of two ATP-binding proteins (CysA), two transmembrane proteins (CysT and CysW) and a solute-binding protein (CysP).</text>
</comment>
<dbReference type="EMBL" id="BOPV01000001">
    <property type="protein sequence ID" value="GIL39751.1"/>
    <property type="molecule type" value="Genomic_DNA"/>
</dbReference>
<protein>
    <recommendedName>
        <fullName evidence="9">Sulfate transport system permease protein CysT</fullName>
    </recommendedName>
</protein>
<accession>A0A8S8XCZ8</accession>
<dbReference type="RefSeq" id="WP_420242867.1">
    <property type="nucleotide sequence ID" value="NZ_BOPV01000001.1"/>
</dbReference>
<evidence type="ECO:0000259" key="10">
    <source>
        <dbReference type="PROSITE" id="PS50928"/>
    </source>
</evidence>
<dbReference type="SUPFAM" id="SSF161098">
    <property type="entry name" value="MetI-like"/>
    <property type="match status" value="1"/>
</dbReference>
<feature type="transmembrane region" description="Helical" evidence="9">
    <location>
        <begin position="139"/>
        <end position="163"/>
    </location>
</feature>
<dbReference type="InterPro" id="IPR000515">
    <property type="entry name" value="MetI-like"/>
</dbReference>
<dbReference type="Proteomes" id="UP000681075">
    <property type="component" value="Unassembled WGS sequence"/>
</dbReference>
<dbReference type="Pfam" id="PF00528">
    <property type="entry name" value="BPD_transp_1"/>
    <property type="match status" value="1"/>
</dbReference>
<sequence>MTLALDSVRRGQRAKVLPGFRLTLGITLAWLSAIVLVPMFALVSRAAGVGFDGMIASATDARVLASFRITFGASLIAATINLVFGTMLAWALVRWRFPGRRLLDGFVDLPFALPTAVAGIALTTLWAKRGMLGQIADGYGLQIAFAPPGIAIALVFIGLPFVVRTVQPVLEELEPEIEEAAATLGASRLQTIARVVLPELLPALLTGFALAFARAVGEYGSVIFIAGNRPGQTEIVPLLIVTKLEQYDYAGAAALAVLMLLVSFVMLLAINLLQRWAKKRHGN</sequence>
<comment type="subcellular location">
    <subcellularLocation>
        <location evidence="1">Cell membrane</location>
        <topology evidence="1">Multi-pass membrane protein</topology>
    </subcellularLocation>
</comment>
<comment type="function">
    <text evidence="9">Part of the ABC transporter complex (TC 3.A.1.6.1) involved in sulfate/thiosulfate import.</text>
</comment>
<organism evidence="11 12">
    <name type="scientific">Roseiterribacter gracilis</name>
    <dbReference type="NCBI Taxonomy" id="2812848"/>
    <lineage>
        <taxon>Bacteria</taxon>
        <taxon>Pseudomonadati</taxon>
        <taxon>Pseudomonadota</taxon>
        <taxon>Alphaproteobacteria</taxon>
        <taxon>Rhodospirillales</taxon>
        <taxon>Roseiterribacteraceae</taxon>
        <taxon>Roseiterribacter</taxon>
    </lineage>
</organism>
<evidence type="ECO:0000256" key="5">
    <source>
        <dbReference type="ARBA" id="ARBA00022989"/>
    </source>
</evidence>
<keyword evidence="5 9" id="KW-1133">Transmembrane helix</keyword>
<dbReference type="AlphaFoldDB" id="A0A8S8XCZ8"/>
<feature type="transmembrane region" description="Helical" evidence="9">
    <location>
        <begin position="105"/>
        <end position="127"/>
    </location>
</feature>
<dbReference type="InterPro" id="IPR005667">
    <property type="entry name" value="Sulph_transpt2"/>
</dbReference>
<proteinExistence type="inferred from homology"/>
<dbReference type="NCBIfam" id="TIGR02139">
    <property type="entry name" value="permease_CysT"/>
    <property type="match status" value="1"/>
</dbReference>
<dbReference type="PROSITE" id="PS50928">
    <property type="entry name" value="ABC_TM1"/>
    <property type="match status" value="1"/>
</dbReference>
<dbReference type="FunFam" id="1.10.3720.10:FF:000004">
    <property type="entry name" value="Sulfate transport system permease protein CysT"/>
    <property type="match status" value="1"/>
</dbReference>
<keyword evidence="7 9" id="KW-0472">Membrane</keyword>
<comment type="caution">
    <text evidence="11">The sequence shown here is derived from an EMBL/GenBank/DDBJ whole genome shotgun (WGS) entry which is preliminary data.</text>
</comment>
<dbReference type="CDD" id="cd06261">
    <property type="entry name" value="TM_PBP2"/>
    <property type="match status" value="1"/>
</dbReference>
<feature type="domain" description="ABC transmembrane type-1" evidence="10">
    <location>
        <begin position="67"/>
        <end position="270"/>
    </location>
</feature>
<name>A0A8S8XCZ8_9PROT</name>
<dbReference type="PANTHER" id="PTHR30406">
    <property type="entry name" value="SULFATE TRANSPORT SYSTEM PERMEASE PROTEIN"/>
    <property type="match status" value="1"/>
</dbReference>
<evidence type="ECO:0000256" key="6">
    <source>
        <dbReference type="ARBA" id="ARBA00023032"/>
    </source>
</evidence>
<comment type="similarity">
    <text evidence="9">Belongs to the binding-protein-dependent transport system permease family. CysTW subfamily.</text>
</comment>
<evidence type="ECO:0000256" key="4">
    <source>
        <dbReference type="ARBA" id="ARBA00022692"/>
    </source>
</evidence>
<evidence type="ECO:0000256" key="2">
    <source>
        <dbReference type="ARBA" id="ARBA00011779"/>
    </source>
</evidence>
<keyword evidence="12" id="KW-1185">Reference proteome</keyword>
<evidence type="ECO:0000256" key="7">
    <source>
        <dbReference type="ARBA" id="ARBA00023136"/>
    </source>
</evidence>
<dbReference type="InterPro" id="IPR035906">
    <property type="entry name" value="MetI-like_sf"/>
</dbReference>
<comment type="caution">
    <text evidence="9">Lacks conserved residue(s) required for the propagation of feature annotation.</text>
</comment>
<keyword evidence="3 9" id="KW-0813">Transport</keyword>
<dbReference type="GO" id="GO:0015419">
    <property type="term" value="F:ABC-type sulfate transporter activity"/>
    <property type="evidence" value="ECO:0007669"/>
    <property type="project" value="UniProtKB-UniRule"/>
</dbReference>
<keyword evidence="6 9" id="KW-0764">Sulfate transport</keyword>
<evidence type="ECO:0000256" key="8">
    <source>
        <dbReference type="ARBA" id="ARBA00025323"/>
    </source>
</evidence>
<feature type="transmembrane region" description="Helical" evidence="9">
    <location>
        <begin position="20"/>
        <end position="43"/>
    </location>
</feature>
<comment type="function">
    <text evidence="8">Part of the ABC transporter complex CysAWTP (TC 3.A.1.6.1) involved in sulfate/thiosulfate import. Probably responsible for the translocation of the substrate across the membrane.</text>
</comment>
<evidence type="ECO:0000256" key="3">
    <source>
        <dbReference type="ARBA" id="ARBA00022448"/>
    </source>
</evidence>
<evidence type="ECO:0000313" key="11">
    <source>
        <dbReference type="EMBL" id="GIL39751.1"/>
    </source>
</evidence>
<feature type="transmembrane region" description="Helical" evidence="9">
    <location>
        <begin position="63"/>
        <end position="93"/>
    </location>
</feature>
<keyword evidence="4 9" id="KW-0812">Transmembrane</keyword>
<dbReference type="GO" id="GO:0005886">
    <property type="term" value="C:plasma membrane"/>
    <property type="evidence" value="ECO:0007669"/>
    <property type="project" value="UniProtKB-SubCell"/>
</dbReference>
<reference evidence="11" key="1">
    <citation type="submission" date="2021-02" db="EMBL/GenBank/DDBJ databases">
        <title>Genome sequence of Rhodospirillales sp. strain TMPK1 isolated from soil.</title>
        <authorList>
            <person name="Nakai R."/>
            <person name="Kusada H."/>
            <person name="Tamaki H."/>
        </authorList>
    </citation>
    <scope>NUCLEOTIDE SEQUENCE</scope>
    <source>
        <strain evidence="11">TMPK1</strain>
    </source>
</reference>
<evidence type="ECO:0000256" key="9">
    <source>
        <dbReference type="RuleBase" id="RU366001"/>
    </source>
</evidence>
<feature type="transmembrane region" description="Helical" evidence="9">
    <location>
        <begin position="195"/>
        <end position="213"/>
    </location>
</feature>
<feature type="transmembrane region" description="Helical" evidence="9">
    <location>
        <begin position="249"/>
        <end position="273"/>
    </location>
</feature>
<evidence type="ECO:0000256" key="1">
    <source>
        <dbReference type="ARBA" id="ARBA00004651"/>
    </source>
</evidence>
<gene>
    <name evidence="11" type="ORF">TMPK1_19880</name>
</gene>
<dbReference type="NCBIfam" id="TIGR00969">
    <property type="entry name" value="3a0106s02"/>
    <property type="match status" value="1"/>
</dbReference>
<evidence type="ECO:0000313" key="12">
    <source>
        <dbReference type="Proteomes" id="UP000681075"/>
    </source>
</evidence>
<dbReference type="Gene3D" id="1.10.3720.10">
    <property type="entry name" value="MetI-like"/>
    <property type="match status" value="1"/>
</dbReference>
<dbReference type="InterPro" id="IPR011865">
    <property type="entry name" value="CysT_permease"/>
</dbReference>